<dbReference type="Pfam" id="PF08837">
    <property type="entry name" value="DUF1810"/>
    <property type="match status" value="1"/>
</dbReference>
<comment type="caution">
    <text evidence="1">The sequence shown here is derived from an EMBL/GenBank/DDBJ whole genome shotgun (WGS) entry which is preliminary data.</text>
</comment>
<evidence type="ECO:0000313" key="2">
    <source>
        <dbReference type="Proteomes" id="UP000244523"/>
    </source>
</evidence>
<proteinExistence type="predicted"/>
<dbReference type="EMBL" id="QBUD01000018">
    <property type="protein sequence ID" value="PUB10561.1"/>
    <property type="molecule type" value="Genomic_DNA"/>
</dbReference>
<name>A0A2T6K7B9_9RHOB</name>
<dbReference type="InterPro" id="IPR036287">
    <property type="entry name" value="Rv1873-like_sf"/>
</dbReference>
<organism evidence="1 2">
    <name type="scientific">Yoonia sediminilitoris</name>
    <dbReference type="NCBI Taxonomy" id="1286148"/>
    <lineage>
        <taxon>Bacteria</taxon>
        <taxon>Pseudomonadati</taxon>
        <taxon>Pseudomonadota</taxon>
        <taxon>Alphaproteobacteria</taxon>
        <taxon>Rhodobacterales</taxon>
        <taxon>Paracoccaceae</taxon>
        <taxon>Yoonia</taxon>
    </lineage>
</organism>
<dbReference type="InterPro" id="IPR014937">
    <property type="entry name" value="DUF1810"/>
</dbReference>
<sequence>MEKEGTDNMFDSERFLHAQEANYITALTELRDGQKRTHWMWYIFPQLKALGRSQTAKYFGIEDLIAAESYLAHVLLGPRLVEAASALLFHKSLPIDTIMGSIDRMKLRSTATLFAAANGDPVFLKLLEHFYERHPCERTLEVLGLDLDNFGLIRHLDRRASRCSGFDKFPEEVTG</sequence>
<evidence type="ECO:0000313" key="1">
    <source>
        <dbReference type="EMBL" id="PUB10561.1"/>
    </source>
</evidence>
<gene>
    <name evidence="1" type="ORF">C8N45_11840</name>
</gene>
<dbReference type="Proteomes" id="UP000244523">
    <property type="component" value="Unassembled WGS sequence"/>
</dbReference>
<dbReference type="AlphaFoldDB" id="A0A2T6K7B9"/>
<dbReference type="Gene3D" id="1.25.40.380">
    <property type="entry name" value="Protein of unknown function DUF1810"/>
    <property type="match status" value="1"/>
</dbReference>
<keyword evidence="2" id="KW-1185">Reference proteome</keyword>
<protein>
    <submittedName>
        <fullName evidence="1">Uncharacterized protein (DUF1810 family)</fullName>
    </submittedName>
</protein>
<accession>A0A2T6K7B9</accession>
<reference evidence="1 2" key="1">
    <citation type="submission" date="2018-04" db="EMBL/GenBank/DDBJ databases">
        <title>Genomic Encyclopedia of Archaeal and Bacterial Type Strains, Phase II (KMG-II): from individual species to whole genera.</title>
        <authorList>
            <person name="Goeker M."/>
        </authorList>
    </citation>
    <scope>NUCLEOTIDE SEQUENCE [LARGE SCALE GENOMIC DNA]</scope>
    <source>
        <strain evidence="1 2">DSM 29955</strain>
    </source>
</reference>
<dbReference type="SUPFAM" id="SSF140736">
    <property type="entry name" value="Rv1873-like"/>
    <property type="match status" value="1"/>
</dbReference>